<dbReference type="OrthoDB" id="2045664at2"/>
<organism evidence="1 2">
    <name type="scientific">Gracilibacillus dipsosauri</name>
    <dbReference type="NCBI Taxonomy" id="178340"/>
    <lineage>
        <taxon>Bacteria</taxon>
        <taxon>Bacillati</taxon>
        <taxon>Bacillota</taxon>
        <taxon>Bacilli</taxon>
        <taxon>Bacillales</taxon>
        <taxon>Bacillaceae</taxon>
        <taxon>Gracilibacillus</taxon>
    </lineage>
</organism>
<evidence type="ECO:0000313" key="2">
    <source>
        <dbReference type="Proteomes" id="UP000245624"/>
    </source>
</evidence>
<gene>
    <name evidence="1" type="ORF">DLJ74_03220</name>
</gene>
<proteinExistence type="predicted"/>
<sequence>MNILKFLSKECHFTLVNYGPNDLSTGYNIRKLMDNSKEIISYYTAKEKTEINDIDDYIDLLFLDFVKSFDEFVDIIKPPHNTTIKNIINNASAFRLDYNNKQIITFINERYDVILSYKDKYIRKGLKERTLDYIIEFNKGLDFEKITNYLLQQHIIFFIDNIESLYPIVKKYNKGIMENLFDENVPFYKLVNYRFEDVCKLCINFYRLNESRLSQRLANKIYSFIKIEYDSFVEKEQPYGLVNNFKIITRTLKIIKNKHYYESKEIFNRLEQLSNDFLKNHGQVHKYEISNKEYINLIEKNEASKLHDMDKVFLLSHRFDSNRLWASLLEEFNNQIEPSIIDMASSPTDTNDYFTLSRQQMNYEFIDKQSVNVAYWLTEDKINVFFSVLISNVQVLSSELRLTLELAEEMNYLQSAIATIYESENTRQDILIYNTIFYVITLIERILRELFVYFEEDAIFNIEQHTMSKLLDEKSPIVNIVGQHQVNWLRFYLLKRDNIGFDLRNRIAHMRDISISNFIIFDLYRMLWFLTSTINSILINSINKELNK</sequence>
<dbReference type="EMBL" id="QGTD01000004">
    <property type="protein sequence ID" value="PWU69949.1"/>
    <property type="molecule type" value="Genomic_DNA"/>
</dbReference>
<comment type="caution">
    <text evidence="1">The sequence shown here is derived from an EMBL/GenBank/DDBJ whole genome shotgun (WGS) entry which is preliminary data.</text>
</comment>
<name>A0A317L836_9BACI</name>
<dbReference type="Proteomes" id="UP000245624">
    <property type="component" value="Unassembled WGS sequence"/>
</dbReference>
<keyword evidence="2" id="KW-1185">Reference proteome</keyword>
<evidence type="ECO:0000313" key="1">
    <source>
        <dbReference type="EMBL" id="PWU69949.1"/>
    </source>
</evidence>
<evidence type="ECO:0008006" key="3">
    <source>
        <dbReference type="Google" id="ProtNLM"/>
    </source>
</evidence>
<dbReference type="AlphaFoldDB" id="A0A317L836"/>
<reference evidence="1 2" key="1">
    <citation type="submission" date="2018-05" db="EMBL/GenBank/DDBJ databases">
        <title>Genomic analysis of Gracilibacillus dipsosauri DD1 reveals novel features of a salt-tolerant amylase.</title>
        <authorList>
            <person name="Deutch C.E."/>
            <person name="Yang S."/>
        </authorList>
    </citation>
    <scope>NUCLEOTIDE SEQUENCE [LARGE SCALE GENOMIC DNA]</scope>
    <source>
        <strain evidence="1 2">DD1</strain>
    </source>
</reference>
<accession>A0A317L836</accession>
<protein>
    <recommendedName>
        <fullName evidence="3">DUF4209 domain-containing protein</fullName>
    </recommendedName>
</protein>
<dbReference type="RefSeq" id="WP_109983328.1">
    <property type="nucleotide sequence ID" value="NZ_QGTD01000004.1"/>
</dbReference>